<evidence type="ECO:0000256" key="1">
    <source>
        <dbReference type="SAM" id="MobiDB-lite"/>
    </source>
</evidence>
<dbReference type="InterPro" id="IPR007224">
    <property type="entry name" value="TIF_Rrn11"/>
</dbReference>
<dbReference type="Proteomes" id="UP001497453">
    <property type="component" value="Chromosome 2"/>
</dbReference>
<dbReference type="InterPro" id="IPR053029">
    <property type="entry name" value="RNA_pol_I-specific_init_factor"/>
</dbReference>
<sequence>MSSAEDILLFDLPGSKEPRTTRKLHIRRLYDILQLCILRQDFVRARKAWAILVRCKEVHWKALWKTGVLLLGGVDDEPDHEQENGRRIDYLYAMMRLQKSHDRESVLQELILRLIKSGQHRKALDELELYLPSPPYEDNPILHIYAGLLCLYLSQGQQDSDIQYDDRQAELNASMLRDAQVFFERARVLDPENEFASSWIERIPSLSQQQSNDRRDTPDSDEEGETITTDNSGQRTKRIRREETSHSVRLG</sequence>
<name>A0ABP1CZU2_9APHY</name>
<evidence type="ECO:0000313" key="3">
    <source>
        <dbReference type="Proteomes" id="UP001497453"/>
    </source>
</evidence>
<accession>A0ABP1CZU2</accession>
<dbReference type="EMBL" id="OZ037945">
    <property type="protein sequence ID" value="CAL1701176.1"/>
    <property type="molecule type" value="Genomic_DNA"/>
</dbReference>
<feature type="compositionally biased region" description="Basic and acidic residues" evidence="1">
    <location>
        <begin position="240"/>
        <end position="251"/>
    </location>
</feature>
<dbReference type="PANTHER" id="PTHR28244">
    <property type="entry name" value="RNA POLYMERASE I-SPECIFIC TRANSCRIPTION INITIATION FACTOR RRN11"/>
    <property type="match status" value="1"/>
</dbReference>
<evidence type="ECO:0000313" key="2">
    <source>
        <dbReference type="EMBL" id="CAL1701176.1"/>
    </source>
</evidence>
<dbReference type="PANTHER" id="PTHR28244:SF1">
    <property type="entry name" value="RNA POLYMERASE I-SPECIFIC TRANSCRIPTION INITIATION FACTOR RRN11"/>
    <property type="match status" value="1"/>
</dbReference>
<protein>
    <submittedName>
        <fullName evidence="2">Uncharacterized protein</fullName>
    </submittedName>
</protein>
<dbReference type="Pfam" id="PF04090">
    <property type="entry name" value="Rrn11"/>
    <property type="match status" value="1"/>
</dbReference>
<keyword evidence="3" id="KW-1185">Reference proteome</keyword>
<feature type="region of interest" description="Disordered" evidence="1">
    <location>
        <begin position="206"/>
        <end position="251"/>
    </location>
</feature>
<organism evidence="2 3">
    <name type="scientific">Somion occarium</name>
    <dbReference type="NCBI Taxonomy" id="3059160"/>
    <lineage>
        <taxon>Eukaryota</taxon>
        <taxon>Fungi</taxon>
        <taxon>Dikarya</taxon>
        <taxon>Basidiomycota</taxon>
        <taxon>Agaricomycotina</taxon>
        <taxon>Agaricomycetes</taxon>
        <taxon>Polyporales</taxon>
        <taxon>Cerrenaceae</taxon>
        <taxon>Somion</taxon>
    </lineage>
</organism>
<reference evidence="3" key="1">
    <citation type="submission" date="2024-04" db="EMBL/GenBank/DDBJ databases">
        <authorList>
            <person name="Shaw F."/>
            <person name="Minotto A."/>
        </authorList>
    </citation>
    <scope>NUCLEOTIDE SEQUENCE [LARGE SCALE GENOMIC DNA]</scope>
</reference>
<proteinExistence type="predicted"/>
<gene>
    <name evidence="2" type="ORF">GFSPODELE1_LOCUS3460</name>
</gene>